<protein>
    <submittedName>
        <fullName evidence="1">Uncharacterized protein</fullName>
    </submittedName>
</protein>
<dbReference type="EMBL" id="JBHSWH010000001">
    <property type="protein sequence ID" value="MFC6706217.1"/>
    <property type="molecule type" value="Genomic_DNA"/>
</dbReference>
<proteinExistence type="predicted"/>
<name>A0ABW2AHF4_9MICO</name>
<sequence>MNTNLPNADVAAAIRQYGASVRTSLHGDETSAVSYAGLWLLLASLAPVVTDGAAFRNVLGLTPSEAKSAATQLLDEPHPTVATALGAWLRQDVVLSGDLPVVVTKLPTKEALDEWAQRETRGVVRTFPLDIDQDTMLILASALVLTPRWSARVSRDDDDDMLVLAGGCRLWSTRRSGW</sequence>
<dbReference type="Proteomes" id="UP001596298">
    <property type="component" value="Unassembled WGS sequence"/>
</dbReference>
<reference evidence="2" key="1">
    <citation type="journal article" date="2019" name="Int. J. Syst. Evol. Microbiol.">
        <title>The Global Catalogue of Microorganisms (GCM) 10K type strain sequencing project: providing services to taxonomists for standard genome sequencing and annotation.</title>
        <authorList>
            <consortium name="The Broad Institute Genomics Platform"/>
            <consortium name="The Broad Institute Genome Sequencing Center for Infectious Disease"/>
            <person name="Wu L."/>
            <person name="Ma J."/>
        </authorList>
    </citation>
    <scope>NUCLEOTIDE SEQUENCE [LARGE SCALE GENOMIC DNA]</scope>
    <source>
        <strain evidence="2">CCUG 58127</strain>
    </source>
</reference>
<dbReference type="RefSeq" id="WP_382402060.1">
    <property type="nucleotide sequence ID" value="NZ_JBHSWH010000001.1"/>
</dbReference>
<keyword evidence="2" id="KW-1185">Reference proteome</keyword>
<accession>A0ABW2AHF4</accession>
<gene>
    <name evidence="1" type="ORF">ACFQDH_13345</name>
</gene>
<comment type="caution">
    <text evidence="1">The sequence shown here is derived from an EMBL/GenBank/DDBJ whole genome shotgun (WGS) entry which is preliminary data.</text>
</comment>
<evidence type="ECO:0000313" key="1">
    <source>
        <dbReference type="EMBL" id="MFC6706217.1"/>
    </source>
</evidence>
<organism evidence="1 2">
    <name type="scientific">Flexivirga alba</name>
    <dbReference type="NCBI Taxonomy" id="702742"/>
    <lineage>
        <taxon>Bacteria</taxon>
        <taxon>Bacillati</taxon>
        <taxon>Actinomycetota</taxon>
        <taxon>Actinomycetes</taxon>
        <taxon>Micrococcales</taxon>
        <taxon>Dermacoccaceae</taxon>
        <taxon>Flexivirga</taxon>
    </lineage>
</organism>
<evidence type="ECO:0000313" key="2">
    <source>
        <dbReference type="Proteomes" id="UP001596298"/>
    </source>
</evidence>